<dbReference type="InterPro" id="IPR046357">
    <property type="entry name" value="PPIase_dom_sf"/>
</dbReference>
<dbReference type="InterPro" id="IPR000774">
    <property type="entry name" value="PPIase_FKBP_N"/>
</dbReference>
<name>A0AAV3U9I4_9ALTE</name>
<dbReference type="Gene3D" id="1.10.287.460">
    <property type="entry name" value="Peptidyl-prolyl cis-trans isomerase, FKBP-type, N-terminal domain"/>
    <property type="match status" value="1"/>
</dbReference>
<dbReference type="Gene3D" id="3.10.50.40">
    <property type="match status" value="1"/>
</dbReference>
<evidence type="ECO:0000256" key="1">
    <source>
        <dbReference type="ARBA" id="ARBA00000971"/>
    </source>
</evidence>
<keyword evidence="7" id="KW-0812">Transmembrane</keyword>
<evidence type="ECO:0000259" key="8">
    <source>
        <dbReference type="PROSITE" id="PS50059"/>
    </source>
</evidence>
<dbReference type="InterPro" id="IPR001179">
    <property type="entry name" value="PPIase_FKBP_dom"/>
</dbReference>
<dbReference type="PANTHER" id="PTHR43811">
    <property type="entry name" value="FKBP-TYPE PEPTIDYL-PROLYL CIS-TRANS ISOMERASE FKPA"/>
    <property type="match status" value="1"/>
</dbReference>
<dbReference type="InterPro" id="IPR036944">
    <property type="entry name" value="PPIase_FKBP_N_sf"/>
</dbReference>
<evidence type="ECO:0000256" key="7">
    <source>
        <dbReference type="SAM" id="Phobius"/>
    </source>
</evidence>
<evidence type="ECO:0000313" key="9">
    <source>
        <dbReference type="EMBL" id="GAA4959557.1"/>
    </source>
</evidence>
<dbReference type="Proteomes" id="UP001409585">
    <property type="component" value="Unassembled WGS sequence"/>
</dbReference>
<comment type="catalytic activity">
    <reaction evidence="1 5 6">
        <text>[protein]-peptidylproline (omega=180) = [protein]-peptidylproline (omega=0)</text>
        <dbReference type="Rhea" id="RHEA:16237"/>
        <dbReference type="Rhea" id="RHEA-COMP:10747"/>
        <dbReference type="Rhea" id="RHEA-COMP:10748"/>
        <dbReference type="ChEBI" id="CHEBI:83833"/>
        <dbReference type="ChEBI" id="CHEBI:83834"/>
        <dbReference type="EC" id="5.2.1.8"/>
    </reaction>
</comment>
<keyword evidence="10" id="KW-1185">Reference proteome</keyword>
<dbReference type="Pfam" id="PF01346">
    <property type="entry name" value="FKBP_N"/>
    <property type="match status" value="1"/>
</dbReference>
<reference evidence="10" key="1">
    <citation type="journal article" date="2019" name="Int. J. Syst. Evol. Microbiol.">
        <title>The Global Catalogue of Microorganisms (GCM) 10K type strain sequencing project: providing services to taxonomists for standard genome sequencing and annotation.</title>
        <authorList>
            <consortium name="The Broad Institute Genomics Platform"/>
            <consortium name="The Broad Institute Genome Sequencing Center for Infectious Disease"/>
            <person name="Wu L."/>
            <person name="Ma J."/>
        </authorList>
    </citation>
    <scope>NUCLEOTIDE SEQUENCE [LARGE SCALE GENOMIC DNA]</scope>
    <source>
        <strain evidence="10">JCM 19134</strain>
    </source>
</reference>
<feature type="domain" description="PPIase FKBP-type" evidence="8">
    <location>
        <begin position="155"/>
        <end position="241"/>
    </location>
</feature>
<dbReference type="EMBL" id="BAABLX010000078">
    <property type="protein sequence ID" value="GAA4959557.1"/>
    <property type="molecule type" value="Genomic_DNA"/>
</dbReference>
<dbReference type="SUPFAM" id="SSF54534">
    <property type="entry name" value="FKBP-like"/>
    <property type="match status" value="1"/>
</dbReference>
<keyword evidence="3 5" id="KW-0697">Rotamase</keyword>
<sequence length="241" mass="26771">MSTSNNFELKRLLNLPALIFAVFSCGQIAYGQNEQQFKSLEERFSYAYGVDLANKFKAEGITLDVVLLASAMQAVFDDAQPALKTGEVQATLQAYQQVYTHKKEADWAAAGVKNSEQGETFLRNNAQQPGIKVTDTGLQYKIIETGTGQQHPAPTDEVLVHYTARFVNNTEFESTHSRNTPYQVKVKQLIPGWSEALQLMTKGARWELYIPPSIAYGERGSGDFVGPNAVLIFDVELLDIL</sequence>
<comment type="caution">
    <text evidence="9">The sequence shown here is derived from an EMBL/GenBank/DDBJ whole genome shotgun (WGS) entry which is preliminary data.</text>
</comment>
<accession>A0AAV3U9I4</accession>
<organism evidence="9 10">
    <name type="scientific">Halioxenophilus aromaticivorans</name>
    <dbReference type="NCBI Taxonomy" id="1306992"/>
    <lineage>
        <taxon>Bacteria</taxon>
        <taxon>Pseudomonadati</taxon>
        <taxon>Pseudomonadota</taxon>
        <taxon>Gammaproteobacteria</taxon>
        <taxon>Alteromonadales</taxon>
        <taxon>Alteromonadaceae</taxon>
        <taxon>Halioxenophilus</taxon>
    </lineage>
</organism>
<dbReference type="AlphaFoldDB" id="A0AAV3U9I4"/>
<dbReference type="PROSITE" id="PS50059">
    <property type="entry name" value="FKBP_PPIASE"/>
    <property type="match status" value="1"/>
</dbReference>
<gene>
    <name evidence="9" type="primary">mip_2</name>
    <name evidence="9" type="ORF">GCM10025791_45740</name>
</gene>
<evidence type="ECO:0000256" key="5">
    <source>
        <dbReference type="PROSITE-ProRule" id="PRU00277"/>
    </source>
</evidence>
<keyword evidence="7" id="KW-1133">Transmembrane helix</keyword>
<dbReference type="RefSeq" id="WP_345427699.1">
    <property type="nucleotide sequence ID" value="NZ_AP031496.1"/>
</dbReference>
<evidence type="ECO:0000256" key="3">
    <source>
        <dbReference type="ARBA" id="ARBA00023110"/>
    </source>
</evidence>
<dbReference type="GO" id="GO:0006457">
    <property type="term" value="P:protein folding"/>
    <property type="evidence" value="ECO:0007669"/>
    <property type="project" value="InterPro"/>
</dbReference>
<evidence type="ECO:0000256" key="4">
    <source>
        <dbReference type="ARBA" id="ARBA00023235"/>
    </source>
</evidence>
<dbReference type="PANTHER" id="PTHR43811:SF19">
    <property type="entry name" value="39 KDA FK506-BINDING NUCLEAR PROTEIN"/>
    <property type="match status" value="1"/>
</dbReference>
<evidence type="ECO:0000256" key="6">
    <source>
        <dbReference type="RuleBase" id="RU003915"/>
    </source>
</evidence>
<keyword evidence="4 5" id="KW-0413">Isomerase</keyword>
<protein>
    <recommendedName>
        <fullName evidence="6">Peptidyl-prolyl cis-trans isomerase</fullName>
        <ecNumber evidence="6">5.2.1.8</ecNumber>
    </recommendedName>
</protein>
<dbReference type="EC" id="5.2.1.8" evidence="6"/>
<proteinExistence type="inferred from homology"/>
<evidence type="ECO:0000256" key="2">
    <source>
        <dbReference type="ARBA" id="ARBA00006577"/>
    </source>
</evidence>
<feature type="transmembrane region" description="Helical" evidence="7">
    <location>
        <begin position="12"/>
        <end position="30"/>
    </location>
</feature>
<keyword evidence="7" id="KW-0472">Membrane</keyword>
<dbReference type="GO" id="GO:0003755">
    <property type="term" value="F:peptidyl-prolyl cis-trans isomerase activity"/>
    <property type="evidence" value="ECO:0007669"/>
    <property type="project" value="UniProtKB-UniRule"/>
</dbReference>
<comment type="similarity">
    <text evidence="2 6">Belongs to the FKBP-type PPIase family.</text>
</comment>
<dbReference type="Pfam" id="PF00254">
    <property type="entry name" value="FKBP_C"/>
    <property type="match status" value="1"/>
</dbReference>
<evidence type="ECO:0000313" key="10">
    <source>
        <dbReference type="Proteomes" id="UP001409585"/>
    </source>
</evidence>